<organism evidence="2 3">
    <name type="scientific">Kitasatospora nipponensis</name>
    <dbReference type="NCBI Taxonomy" id="258049"/>
    <lineage>
        <taxon>Bacteria</taxon>
        <taxon>Bacillati</taxon>
        <taxon>Actinomycetota</taxon>
        <taxon>Actinomycetes</taxon>
        <taxon>Kitasatosporales</taxon>
        <taxon>Streptomycetaceae</taxon>
        <taxon>Kitasatospora</taxon>
    </lineage>
</organism>
<sequence length="108" mass="12482">METTSKNSEAQDSPLGSAMQSEWEEGPNGERLRRRWALSGYRAPAWGNAEFENTFLPDDGTPDGQVEHKWHENPGLPTYLSVTGWTYETCRVEYERLWAERKGQQHRP</sequence>
<evidence type="ECO:0000313" key="3">
    <source>
        <dbReference type="Proteomes" id="UP001500037"/>
    </source>
</evidence>
<name>A0ABP4GNC3_9ACTN</name>
<evidence type="ECO:0000256" key="1">
    <source>
        <dbReference type="SAM" id="MobiDB-lite"/>
    </source>
</evidence>
<evidence type="ECO:0000313" key="2">
    <source>
        <dbReference type="EMBL" id="GAA1231030.1"/>
    </source>
</evidence>
<proteinExistence type="predicted"/>
<dbReference type="RefSeq" id="WP_344441118.1">
    <property type="nucleotide sequence ID" value="NZ_BAAALF010000027.1"/>
</dbReference>
<accession>A0ABP4GNC3</accession>
<reference evidence="3" key="1">
    <citation type="journal article" date="2019" name="Int. J. Syst. Evol. Microbiol.">
        <title>The Global Catalogue of Microorganisms (GCM) 10K type strain sequencing project: providing services to taxonomists for standard genome sequencing and annotation.</title>
        <authorList>
            <consortium name="The Broad Institute Genomics Platform"/>
            <consortium name="The Broad Institute Genome Sequencing Center for Infectious Disease"/>
            <person name="Wu L."/>
            <person name="Ma J."/>
        </authorList>
    </citation>
    <scope>NUCLEOTIDE SEQUENCE [LARGE SCALE GENOMIC DNA]</scope>
    <source>
        <strain evidence="3">JCM 13004</strain>
    </source>
</reference>
<comment type="caution">
    <text evidence="2">The sequence shown here is derived from an EMBL/GenBank/DDBJ whole genome shotgun (WGS) entry which is preliminary data.</text>
</comment>
<protein>
    <submittedName>
        <fullName evidence="2">Uncharacterized protein</fullName>
    </submittedName>
</protein>
<dbReference type="Proteomes" id="UP001500037">
    <property type="component" value="Unassembled WGS sequence"/>
</dbReference>
<dbReference type="EMBL" id="BAAALF010000027">
    <property type="protein sequence ID" value="GAA1231030.1"/>
    <property type="molecule type" value="Genomic_DNA"/>
</dbReference>
<feature type="compositionally biased region" description="Polar residues" evidence="1">
    <location>
        <begin position="1"/>
        <end position="11"/>
    </location>
</feature>
<gene>
    <name evidence="2" type="ORF">GCM10009665_21790</name>
</gene>
<feature type="region of interest" description="Disordered" evidence="1">
    <location>
        <begin position="1"/>
        <end position="30"/>
    </location>
</feature>
<keyword evidence="3" id="KW-1185">Reference proteome</keyword>